<sequence length="56" mass="6332">KGDPNEGTTYQRYYHLYREGELEEDVLAAGGAVLEAGYERDNWWVVCSKQQQPGGP</sequence>
<feature type="non-terminal residue" evidence="1">
    <location>
        <position position="1"/>
    </location>
</feature>
<dbReference type="EMBL" id="CABFNS010000834">
    <property type="protein sequence ID" value="VUC31731.1"/>
    <property type="molecule type" value="Genomic_DNA"/>
</dbReference>
<name>A0ABY6UKE5_BIOOC</name>
<comment type="caution">
    <text evidence="1">The sequence shown here is derived from an EMBL/GenBank/DDBJ whole genome shotgun (WGS) entry which is preliminary data.</text>
</comment>
<dbReference type="InterPro" id="IPR029063">
    <property type="entry name" value="SAM-dependent_MTases_sf"/>
</dbReference>
<proteinExistence type="predicted"/>
<reference evidence="1 2" key="1">
    <citation type="submission" date="2019-06" db="EMBL/GenBank/DDBJ databases">
        <authorList>
            <person name="Broberg M."/>
        </authorList>
    </citation>
    <scope>NUCLEOTIDE SEQUENCE [LARGE SCALE GENOMIC DNA]</scope>
</reference>
<evidence type="ECO:0000313" key="2">
    <source>
        <dbReference type="Proteomes" id="UP000766486"/>
    </source>
</evidence>
<gene>
    <name evidence="1" type="ORF">CLO192961_LOCUS312751</name>
</gene>
<accession>A0ABY6UKE5</accession>
<protein>
    <submittedName>
        <fullName evidence="1">Uncharacterized protein</fullName>
    </submittedName>
</protein>
<dbReference type="Gene3D" id="3.40.50.150">
    <property type="entry name" value="Vaccinia Virus protein VP39"/>
    <property type="match status" value="1"/>
</dbReference>
<organism evidence="1 2">
    <name type="scientific">Bionectria ochroleuca</name>
    <name type="common">Gliocladium roseum</name>
    <dbReference type="NCBI Taxonomy" id="29856"/>
    <lineage>
        <taxon>Eukaryota</taxon>
        <taxon>Fungi</taxon>
        <taxon>Dikarya</taxon>
        <taxon>Ascomycota</taxon>
        <taxon>Pezizomycotina</taxon>
        <taxon>Sordariomycetes</taxon>
        <taxon>Hypocreomycetidae</taxon>
        <taxon>Hypocreales</taxon>
        <taxon>Bionectriaceae</taxon>
        <taxon>Clonostachys</taxon>
    </lineage>
</organism>
<keyword evidence="2" id="KW-1185">Reference proteome</keyword>
<dbReference type="Proteomes" id="UP000766486">
    <property type="component" value="Unassembled WGS sequence"/>
</dbReference>
<evidence type="ECO:0000313" key="1">
    <source>
        <dbReference type="EMBL" id="VUC31731.1"/>
    </source>
</evidence>